<dbReference type="Gene3D" id="2.60.120.10">
    <property type="entry name" value="Jelly Rolls"/>
    <property type="match status" value="1"/>
</dbReference>
<keyword evidence="3" id="KW-0804">Transcription</keyword>
<dbReference type="PANTHER" id="PTHR11019:SF199">
    <property type="entry name" value="HTH-TYPE TRANSCRIPTIONAL REGULATOR NIMR"/>
    <property type="match status" value="1"/>
</dbReference>
<dbReference type="InterPro" id="IPR011051">
    <property type="entry name" value="RmlC_Cupin_sf"/>
</dbReference>
<evidence type="ECO:0000313" key="5">
    <source>
        <dbReference type="EMBL" id="GAA1952370.1"/>
    </source>
</evidence>
<evidence type="ECO:0000256" key="3">
    <source>
        <dbReference type="ARBA" id="ARBA00023163"/>
    </source>
</evidence>
<sequence length="257" mass="28124">MSENRLILTGPTRRPLLPGESVDWHDHDVNQLCYPLHGILEVATPLGVWIVPPHRAAWIPAAVPHAHRAHGPTEMRTLIFPAATNPLQLDRPTVLAVDPLLREVIAALTAEDPDPPQRRHLERVALDRLRRVSELPLCLPWPRDDRLRTVARILADDPADPRPLADLGRAAGAGERTLSRLFRAETGMTFPQWRAQLRLQHSLALLAGGESVTAVAAACGFPTPSAFIETFRKALGTTPGRYRSSPLGSAASSGLEM</sequence>
<feature type="domain" description="HTH araC/xylS-type" evidence="4">
    <location>
        <begin position="148"/>
        <end position="245"/>
    </location>
</feature>
<keyword evidence="1" id="KW-0805">Transcription regulation</keyword>
<keyword evidence="6" id="KW-1185">Reference proteome</keyword>
<gene>
    <name evidence="5" type="ORF">GCM10009838_04370</name>
</gene>
<dbReference type="InterPro" id="IPR018062">
    <property type="entry name" value="HTH_AraC-typ_CS"/>
</dbReference>
<evidence type="ECO:0000256" key="2">
    <source>
        <dbReference type="ARBA" id="ARBA00023125"/>
    </source>
</evidence>
<dbReference type="EMBL" id="BAAAQM010000002">
    <property type="protein sequence ID" value="GAA1952370.1"/>
    <property type="molecule type" value="Genomic_DNA"/>
</dbReference>
<dbReference type="PRINTS" id="PR00032">
    <property type="entry name" value="HTHARAC"/>
</dbReference>
<keyword evidence="2" id="KW-0238">DNA-binding</keyword>
<dbReference type="PANTHER" id="PTHR11019">
    <property type="entry name" value="HTH-TYPE TRANSCRIPTIONAL REGULATOR NIMR"/>
    <property type="match status" value="1"/>
</dbReference>
<dbReference type="InterPro" id="IPR020449">
    <property type="entry name" value="Tscrpt_reg_AraC-type_HTH"/>
</dbReference>
<dbReference type="PROSITE" id="PS00041">
    <property type="entry name" value="HTH_ARAC_FAMILY_1"/>
    <property type="match status" value="1"/>
</dbReference>
<evidence type="ECO:0000259" key="4">
    <source>
        <dbReference type="PROSITE" id="PS01124"/>
    </source>
</evidence>
<dbReference type="SUPFAM" id="SSF46689">
    <property type="entry name" value="Homeodomain-like"/>
    <property type="match status" value="1"/>
</dbReference>
<dbReference type="InterPro" id="IPR009057">
    <property type="entry name" value="Homeodomain-like_sf"/>
</dbReference>
<dbReference type="Gene3D" id="1.10.10.60">
    <property type="entry name" value="Homeodomain-like"/>
    <property type="match status" value="1"/>
</dbReference>
<dbReference type="CDD" id="cd06124">
    <property type="entry name" value="cupin_NimR-like_N"/>
    <property type="match status" value="1"/>
</dbReference>
<evidence type="ECO:0000313" key="6">
    <source>
        <dbReference type="Proteomes" id="UP001499854"/>
    </source>
</evidence>
<dbReference type="SMART" id="SM00342">
    <property type="entry name" value="HTH_ARAC"/>
    <property type="match status" value="1"/>
</dbReference>
<dbReference type="SUPFAM" id="SSF51182">
    <property type="entry name" value="RmlC-like cupins"/>
    <property type="match status" value="1"/>
</dbReference>
<dbReference type="InterPro" id="IPR018060">
    <property type="entry name" value="HTH_AraC"/>
</dbReference>
<evidence type="ECO:0000256" key="1">
    <source>
        <dbReference type="ARBA" id="ARBA00023015"/>
    </source>
</evidence>
<dbReference type="Pfam" id="PF12833">
    <property type="entry name" value="HTH_18"/>
    <property type="match status" value="1"/>
</dbReference>
<dbReference type="PROSITE" id="PS01124">
    <property type="entry name" value="HTH_ARAC_FAMILY_2"/>
    <property type="match status" value="1"/>
</dbReference>
<comment type="caution">
    <text evidence="5">The sequence shown here is derived from an EMBL/GenBank/DDBJ whole genome shotgun (WGS) entry which is preliminary data.</text>
</comment>
<proteinExistence type="predicted"/>
<organism evidence="5 6">
    <name type="scientific">Catenulispora subtropica</name>
    <dbReference type="NCBI Taxonomy" id="450798"/>
    <lineage>
        <taxon>Bacteria</taxon>
        <taxon>Bacillati</taxon>
        <taxon>Actinomycetota</taxon>
        <taxon>Actinomycetes</taxon>
        <taxon>Catenulisporales</taxon>
        <taxon>Catenulisporaceae</taxon>
        <taxon>Catenulispora</taxon>
    </lineage>
</organism>
<dbReference type="RefSeq" id="WP_344655180.1">
    <property type="nucleotide sequence ID" value="NZ_BAAAQM010000002.1"/>
</dbReference>
<name>A0ABN2QI67_9ACTN</name>
<dbReference type="InterPro" id="IPR014710">
    <property type="entry name" value="RmlC-like_jellyroll"/>
</dbReference>
<protein>
    <submittedName>
        <fullName evidence="5">Helix-turn-helix transcriptional regulator</fullName>
    </submittedName>
</protein>
<dbReference type="Proteomes" id="UP001499854">
    <property type="component" value="Unassembled WGS sequence"/>
</dbReference>
<reference evidence="5 6" key="1">
    <citation type="journal article" date="2019" name="Int. J. Syst. Evol. Microbiol.">
        <title>The Global Catalogue of Microorganisms (GCM) 10K type strain sequencing project: providing services to taxonomists for standard genome sequencing and annotation.</title>
        <authorList>
            <consortium name="The Broad Institute Genomics Platform"/>
            <consortium name="The Broad Institute Genome Sequencing Center for Infectious Disease"/>
            <person name="Wu L."/>
            <person name="Ma J."/>
        </authorList>
    </citation>
    <scope>NUCLEOTIDE SEQUENCE [LARGE SCALE GENOMIC DNA]</scope>
    <source>
        <strain evidence="5 6">JCM 16013</strain>
    </source>
</reference>
<accession>A0ABN2QI67</accession>